<dbReference type="AlphaFoldDB" id="G2Q571"/>
<accession>G2Q571</accession>
<dbReference type="EMBL" id="CP003002">
    <property type="protein sequence ID" value="AEO55411.1"/>
    <property type="molecule type" value="Genomic_DNA"/>
</dbReference>
<dbReference type="PANTHER" id="PTHR10908:SF0">
    <property type="entry name" value="SEROTONIN N-ACETYLTRANSFERASE"/>
    <property type="match status" value="1"/>
</dbReference>
<reference evidence="5 6" key="1">
    <citation type="journal article" date="2011" name="Nat. Biotechnol.">
        <title>Comparative genomic analysis of the thermophilic biomass-degrading fungi Myceliophthora thermophila and Thielavia terrestris.</title>
        <authorList>
            <person name="Berka R.M."/>
            <person name="Grigoriev I.V."/>
            <person name="Otillar R."/>
            <person name="Salamov A."/>
            <person name="Grimwood J."/>
            <person name="Reid I."/>
            <person name="Ishmael N."/>
            <person name="John T."/>
            <person name="Darmond C."/>
            <person name="Moisan M.-C."/>
            <person name="Henrissat B."/>
            <person name="Coutinho P.M."/>
            <person name="Lombard V."/>
            <person name="Natvig D.O."/>
            <person name="Lindquist E."/>
            <person name="Schmutz J."/>
            <person name="Lucas S."/>
            <person name="Harris P."/>
            <person name="Powlowski J."/>
            <person name="Bellemare A."/>
            <person name="Taylor D."/>
            <person name="Butler G."/>
            <person name="de Vries R.P."/>
            <person name="Allijn I.E."/>
            <person name="van den Brink J."/>
            <person name="Ushinsky S."/>
            <person name="Storms R."/>
            <person name="Powell A.J."/>
            <person name="Paulsen I.T."/>
            <person name="Elbourne L.D.H."/>
            <person name="Baker S.E."/>
            <person name="Magnuson J."/>
            <person name="LaBoissiere S."/>
            <person name="Clutterbuck A.J."/>
            <person name="Martinez D."/>
            <person name="Wogulis M."/>
            <person name="de Leon A.L."/>
            <person name="Rey M.W."/>
            <person name="Tsang A."/>
        </authorList>
    </citation>
    <scope>NUCLEOTIDE SEQUENCE [LARGE SCALE GENOMIC DNA]</scope>
    <source>
        <strain evidence="6">ATCC 42464 / BCRC 31852 / DSM 1799</strain>
    </source>
</reference>
<protein>
    <recommendedName>
        <fullName evidence="4">N-acetyltransferase domain-containing protein</fullName>
    </recommendedName>
</protein>
<dbReference type="HOGENOM" id="CLU_061829_0_1_1"/>
<dbReference type="CDD" id="cd04301">
    <property type="entry name" value="NAT_SF"/>
    <property type="match status" value="1"/>
</dbReference>
<keyword evidence="2" id="KW-0012">Acyltransferase</keyword>
<dbReference type="GeneID" id="11508112"/>
<dbReference type="eggNOG" id="KOG4144">
    <property type="taxonomic scope" value="Eukaryota"/>
</dbReference>
<dbReference type="OMA" id="WLEHAAF"/>
<dbReference type="FunCoup" id="G2Q571">
    <property type="interactions" value="224"/>
</dbReference>
<dbReference type="GO" id="GO:0005737">
    <property type="term" value="C:cytoplasm"/>
    <property type="evidence" value="ECO:0007669"/>
    <property type="project" value="TreeGrafter"/>
</dbReference>
<dbReference type="SUPFAM" id="SSF55729">
    <property type="entry name" value="Acyl-CoA N-acyltransferases (Nat)"/>
    <property type="match status" value="1"/>
</dbReference>
<dbReference type="InterPro" id="IPR016181">
    <property type="entry name" value="Acyl_CoA_acyltransferase"/>
</dbReference>
<keyword evidence="1" id="KW-0808">Transferase</keyword>
<dbReference type="PROSITE" id="PS51186">
    <property type="entry name" value="GNAT"/>
    <property type="match status" value="1"/>
</dbReference>
<feature type="region of interest" description="Disordered" evidence="3">
    <location>
        <begin position="1"/>
        <end position="30"/>
    </location>
</feature>
<evidence type="ECO:0000256" key="2">
    <source>
        <dbReference type="ARBA" id="ARBA00023315"/>
    </source>
</evidence>
<evidence type="ECO:0000313" key="6">
    <source>
        <dbReference type="Proteomes" id="UP000007322"/>
    </source>
</evidence>
<gene>
    <name evidence="5" type="ORF">MYCTH_2299204</name>
</gene>
<dbReference type="InterPro" id="IPR000182">
    <property type="entry name" value="GNAT_dom"/>
</dbReference>
<dbReference type="RefSeq" id="XP_003660656.1">
    <property type="nucleotide sequence ID" value="XM_003660608.1"/>
</dbReference>
<dbReference type="STRING" id="573729.G2Q571"/>
<keyword evidence="6" id="KW-1185">Reference proteome</keyword>
<dbReference type="Proteomes" id="UP000007322">
    <property type="component" value="Chromosome 1"/>
</dbReference>
<name>G2Q571_THET4</name>
<dbReference type="InParanoid" id="G2Q571"/>
<dbReference type="Pfam" id="PF13673">
    <property type="entry name" value="Acetyltransf_10"/>
    <property type="match status" value="1"/>
</dbReference>
<dbReference type="Gene3D" id="3.40.630.30">
    <property type="match status" value="1"/>
</dbReference>
<organism evidence="5 6">
    <name type="scientific">Thermothelomyces thermophilus (strain ATCC 42464 / BCRC 31852 / DSM 1799)</name>
    <name type="common">Sporotrichum thermophile</name>
    <dbReference type="NCBI Taxonomy" id="573729"/>
    <lineage>
        <taxon>Eukaryota</taxon>
        <taxon>Fungi</taxon>
        <taxon>Dikarya</taxon>
        <taxon>Ascomycota</taxon>
        <taxon>Pezizomycotina</taxon>
        <taxon>Sordariomycetes</taxon>
        <taxon>Sordariomycetidae</taxon>
        <taxon>Sordariales</taxon>
        <taxon>Chaetomiaceae</taxon>
        <taxon>Thermothelomyces</taxon>
    </lineage>
</organism>
<dbReference type="KEGG" id="mtm:MYCTH_2299204"/>
<evidence type="ECO:0000256" key="3">
    <source>
        <dbReference type="SAM" id="MobiDB-lite"/>
    </source>
</evidence>
<dbReference type="GO" id="GO:0004059">
    <property type="term" value="F:aralkylamine N-acetyltransferase activity"/>
    <property type="evidence" value="ECO:0007669"/>
    <property type="project" value="TreeGrafter"/>
</dbReference>
<evidence type="ECO:0000313" key="5">
    <source>
        <dbReference type="EMBL" id="AEO55411.1"/>
    </source>
</evidence>
<dbReference type="OrthoDB" id="30840at2759"/>
<feature type="domain" description="N-acetyltransferase" evidence="4">
    <location>
        <begin position="68"/>
        <end position="273"/>
    </location>
</feature>
<sequence length="281" mass="30664">MAGAEKGLSEEQSPCPIQEADQAVDESSDVDGDFASLQEMLCQKRRAAKDSPESRLQKALPFISTFSPNIRPLTINDLPSCIELENASFPKPEHRASPEKIAYRLTVCPELSLGVFLTVVPDRAANLGLETLPTSKPVETGRADGAVSVLLAHVISTRCRGDVVTDADMAYPKEWRNPAARTVDKSVGHQEAGRTVGLHSLAVLPRLQRCGIGQMIIKAFLDQMKNCGLVDRVALICQDHLVSYYERLGFTHLGPSKAQFGGGGWHDMVYDLPRQTKTPLS</sequence>
<dbReference type="InterPro" id="IPR051635">
    <property type="entry name" value="SNAT-like"/>
</dbReference>
<evidence type="ECO:0000256" key="1">
    <source>
        <dbReference type="ARBA" id="ARBA00022679"/>
    </source>
</evidence>
<dbReference type="PANTHER" id="PTHR10908">
    <property type="entry name" value="SEROTONIN N-ACETYLTRANSFERASE"/>
    <property type="match status" value="1"/>
</dbReference>
<dbReference type="VEuPathDB" id="FungiDB:MYCTH_2299204"/>
<proteinExistence type="predicted"/>
<evidence type="ECO:0000259" key="4">
    <source>
        <dbReference type="PROSITE" id="PS51186"/>
    </source>
</evidence>